<keyword evidence="2" id="KW-0812">Transmembrane</keyword>
<feature type="region of interest" description="Disordered" evidence="1">
    <location>
        <begin position="181"/>
        <end position="206"/>
    </location>
</feature>
<dbReference type="OrthoDB" id="7068197at2"/>
<evidence type="ECO:0000256" key="1">
    <source>
        <dbReference type="SAM" id="MobiDB-lite"/>
    </source>
</evidence>
<dbReference type="Proteomes" id="UP000236592">
    <property type="component" value="Chromosome"/>
</dbReference>
<keyword evidence="4" id="KW-1185">Reference proteome</keyword>
<dbReference type="AlphaFoldDB" id="A0A2I7SM82"/>
<feature type="transmembrane region" description="Helical" evidence="2">
    <location>
        <begin position="12"/>
        <end position="30"/>
    </location>
</feature>
<sequence>MSIPNVPTDNIYKFSAIFGLIIFAASNYLYQAFDRNIHDAKIQRELSYNKRRTDSIFLNNTIQMFNMRMEMLNNRLKKISENNLYIEDILPENAGIKNDFLEIHKVSKEYENSIIESYKRDTDLEYSKNEQNKYKVYAITCMIFGIVLIAWGFSSWYFKHQIYIDAEVKCNGQTFRDLLKNANNNSKSKPEQTDSNDETPIGESIS</sequence>
<reference evidence="4" key="1">
    <citation type="submission" date="2018-01" db="EMBL/GenBank/DDBJ databases">
        <title>Complete genome of Tamlana sp. UJ94.</title>
        <authorList>
            <person name="Jung J."/>
            <person name="Chung D."/>
            <person name="Bae S.S."/>
            <person name="Baek K."/>
        </authorList>
    </citation>
    <scope>NUCLEOTIDE SEQUENCE [LARGE SCALE GENOMIC DNA]</scope>
    <source>
        <strain evidence="4">UJ94</strain>
    </source>
</reference>
<evidence type="ECO:0000313" key="3">
    <source>
        <dbReference type="EMBL" id="AUS06992.1"/>
    </source>
</evidence>
<dbReference type="KEGG" id="taj:C1A40_16755"/>
<keyword evidence="2" id="KW-1133">Transmembrane helix</keyword>
<protein>
    <submittedName>
        <fullName evidence="3">Uncharacterized protein</fullName>
    </submittedName>
</protein>
<dbReference type="EMBL" id="CP025938">
    <property type="protein sequence ID" value="AUS06992.1"/>
    <property type="molecule type" value="Genomic_DNA"/>
</dbReference>
<name>A0A2I7SM82_9FLAO</name>
<feature type="transmembrane region" description="Helical" evidence="2">
    <location>
        <begin position="136"/>
        <end position="158"/>
    </location>
</feature>
<keyword evidence="2" id="KW-0472">Membrane</keyword>
<accession>A0A2I7SM82</accession>
<dbReference type="RefSeq" id="WP_102996897.1">
    <property type="nucleotide sequence ID" value="NZ_CP025938.1"/>
</dbReference>
<evidence type="ECO:0000313" key="4">
    <source>
        <dbReference type="Proteomes" id="UP000236592"/>
    </source>
</evidence>
<proteinExistence type="predicted"/>
<evidence type="ECO:0000256" key="2">
    <source>
        <dbReference type="SAM" id="Phobius"/>
    </source>
</evidence>
<gene>
    <name evidence="3" type="ORF">C1A40_16755</name>
</gene>
<organism evidence="3 4">
    <name type="scientific">Pseudotamlana carrageenivorans</name>
    <dbReference type="NCBI Taxonomy" id="2069432"/>
    <lineage>
        <taxon>Bacteria</taxon>
        <taxon>Pseudomonadati</taxon>
        <taxon>Bacteroidota</taxon>
        <taxon>Flavobacteriia</taxon>
        <taxon>Flavobacteriales</taxon>
        <taxon>Flavobacteriaceae</taxon>
        <taxon>Pseudotamlana</taxon>
    </lineage>
</organism>